<organism evidence="2 3">
    <name type="scientific">Gigaspora margarita</name>
    <dbReference type="NCBI Taxonomy" id="4874"/>
    <lineage>
        <taxon>Eukaryota</taxon>
        <taxon>Fungi</taxon>
        <taxon>Fungi incertae sedis</taxon>
        <taxon>Mucoromycota</taxon>
        <taxon>Glomeromycotina</taxon>
        <taxon>Glomeromycetes</taxon>
        <taxon>Diversisporales</taxon>
        <taxon>Gigasporaceae</taxon>
        <taxon>Gigaspora</taxon>
    </lineage>
</organism>
<keyword evidence="3" id="KW-1185">Reference proteome</keyword>
<dbReference type="OrthoDB" id="2410654at2759"/>
<accession>A0A8H4ASA3</accession>
<evidence type="ECO:0000313" key="2">
    <source>
        <dbReference type="EMBL" id="KAF0527645.1"/>
    </source>
</evidence>
<feature type="region of interest" description="Disordered" evidence="1">
    <location>
        <begin position="562"/>
        <end position="582"/>
    </location>
</feature>
<dbReference type="EMBL" id="WTPW01000276">
    <property type="protein sequence ID" value="KAF0527645.1"/>
    <property type="molecule type" value="Genomic_DNA"/>
</dbReference>
<name>A0A8H4ASA3_GIGMA</name>
<comment type="caution">
    <text evidence="2">The sequence shown here is derived from an EMBL/GenBank/DDBJ whole genome shotgun (WGS) entry which is preliminary data.</text>
</comment>
<dbReference type="Proteomes" id="UP000439903">
    <property type="component" value="Unassembled WGS sequence"/>
</dbReference>
<proteinExistence type="predicted"/>
<dbReference type="AlphaFoldDB" id="A0A8H4ASA3"/>
<sequence>MAKIDKFTLDIKFCHPYSGISQFFAKTWLLKWNSIDLFTRFIYELNPIMTPQQVFDIYYQNLSDIIAIKHIGNKVIQYVRDIIDKRIQKECCLKVIGDTLLHMRSLRARVRAIETKKTQINFQIAEQNDQINKRFDVYANLNNGIDQIPSEQQLENKTEFGLFTEDNGISEPNQFLNIIDNDEEAGSSKRKYYNNESDSNITIDTTTIGTSSQTNNINQFTIDTENRINDMIKKLLPHKDLEEIWRLIAIIKPVIFVLNDRAIESRIVDLTNWSSVEWSRILKTEDKAKLFRSCRQKLLNDQIDKNVINLIDNSEINIRNLDGLKQLKDKLSNIGSEDGNLSAEIVSFFHKCCRREVNILSHTMRERDYIIKILSPIITDLLEEYDSGLFQTYWIEKTSKGVQTRKRRKIHAEYVKFGNESTKVDVVVELRNYGIELVSMEVGNVETDNNDLKLREDHTALKIELKDMLDNFCDELHFKKKDIAEIFVIGIQITGLKWIIYCLSYNHDVDFYFLSEVATLVIPRSLLAMEQLLGPFIKNLLGFRHTLLMLNKKIARKAIACQSTPSPASSPLPQTSEAPKII</sequence>
<evidence type="ECO:0000256" key="1">
    <source>
        <dbReference type="SAM" id="MobiDB-lite"/>
    </source>
</evidence>
<protein>
    <submittedName>
        <fullName evidence="2">Uncharacterized protein</fullName>
    </submittedName>
</protein>
<reference evidence="2 3" key="1">
    <citation type="journal article" date="2019" name="Environ. Microbiol.">
        <title>At the nexus of three kingdoms: the genome of the mycorrhizal fungus Gigaspora margarita provides insights into plant, endobacterial and fungal interactions.</title>
        <authorList>
            <person name="Venice F."/>
            <person name="Ghignone S."/>
            <person name="Salvioli di Fossalunga A."/>
            <person name="Amselem J."/>
            <person name="Novero M."/>
            <person name="Xianan X."/>
            <person name="Sedzielewska Toro K."/>
            <person name="Morin E."/>
            <person name="Lipzen A."/>
            <person name="Grigoriev I.V."/>
            <person name="Henrissat B."/>
            <person name="Martin F.M."/>
            <person name="Bonfante P."/>
        </authorList>
    </citation>
    <scope>NUCLEOTIDE SEQUENCE [LARGE SCALE GENOMIC DNA]</scope>
    <source>
        <strain evidence="2 3">BEG34</strain>
    </source>
</reference>
<evidence type="ECO:0000313" key="3">
    <source>
        <dbReference type="Proteomes" id="UP000439903"/>
    </source>
</evidence>
<gene>
    <name evidence="2" type="ORF">F8M41_013536</name>
</gene>